<name>A0A069RLF4_PEPLI</name>
<dbReference type="STRING" id="1121324.CLIT_11c00590"/>
<dbReference type="CDD" id="cd01570">
    <property type="entry name" value="NAPRTase_A"/>
    <property type="match status" value="1"/>
</dbReference>
<dbReference type="PIRSF" id="PIRSF000484">
    <property type="entry name" value="NAPRT"/>
    <property type="match status" value="1"/>
</dbReference>
<dbReference type="EC" id="6.3.4.21" evidence="3 9"/>
<dbReference type="GO" id="GO:0047280">
    <property type="term" value="F:nicotinamide phosphoribosyltransferase activity"/>
    <property type="evidence" value="ECO:0007669"/>
    <property type="project" value="UniProtKB-ARBA"/>
</dbReference>
<evidence type="ECO:0000256" key="7">
    <source>
        <dbReference type="ARBA" id="ARBA00022679"/>
    </source>
</evidence>
<comment type="caution">
    <text evidence="13">The sequence shown here is derived from an EMBL/GenBank/DDBJ whole genome shotgun (WGS) entry which is preliminary data.</text>
</comment>
<keyword evidence="4" id="KW-0597">Phosphoprotein</keyword>
<evidence type="ECO:0000256" key="6">
    <source>
        <dbReference type="ARBA" id="ARBA00022642"/>
    </source>
</evidence>
<evidence type="ECO:0000256" key="8">
    <source>
        <dbReference type="ARBA" id="ARBA00048668"/>
    </source>
</evidence>
<keyword evidence="7 9" id="KW-0808">Transferase</keyword>
<gene>
    <name evidence="13" type="primary">pncB</name>
    <name evidence="13" type="ORF">CLIT_11c00590</name>
</gene>
<dbReference type="Pfam" id="PF04095">
    <property type="entry name" value="NAPRTase"/>
    <property type="match status" value="1"/>
</dbReference>
<dbReference type="InterPro" id="IPR006405">
    <property type="entry name" value="Nic_PRibTrfase_pncB"/>
</dbReference>
<reference evidence="13 14" key="1">
    <citation type="submission" date="2014-03" db="EMBL/GenBank/DDBJ databases">
        <title>Genome sequence of Clostridium litorale W6, DSM 5388.</title>
        <authorList>
            <person name="Poehlein A."/>
            <person name="Jagirdar A."/>
            <person name="Khonsari B."/>
            <person name="Chibani C.M."/>
            <person name="Gutierrez Gutierrez D.A."/>
            <person name="Davydova E."/>
            <person name="Alghaithi H.S."/>
            <person name="Nair K.P."/>
            <person name="Dhamotharan K."/>
            <person name="Chandran L."/>
            <person name="G W."/>
            <person name="Daniel R."/>
        </authorList>
    </citation>
    <scope>NUCLEOTIDE SEQUENCE [LARGE SCALE GENOMIC DNA]</scope>
    <source>
        <strain evidence="13 14">W6</strain>
    </source>
</reference>
<dbReference type="GO" id="GO:0034355">
    <property type="term" value="P:NAD+ biosynthetic process via the salvage pathway"/>
    <property type="evidence" value="ECO:0007669"/>
    <property type="project" value="UniProtKB-ARBA"/>
</dbReference>
<dbReference type="InterPro" id="IPR013785">
    <property type="entry name" value="Aldolase_TIM"/>
</dbReference>
<keyword evidence="5 9" id="KW-0436">Ligase</keyword>
<comment type="similarity">
    <text evidence="2 9">Belongs to the NAPRTase family.</text>
</comment>
<comment type="PTM">
    <text evidence="9">Transiently phosphorylated on a His residue during the reaction cycle. Phosphorylation strongly increases the affinity for substrates and increases the rate of nicotinate D-ribonucleotide production. Dephosphorylation regenerates the low-affinity form of the enzyme, leading to product release.</text>
</comment>
<dbReference type="PANTHER" id="PTHR11098:SF1">
    <property type="entry name" value="NICOTINATE PHOSPHORIBOSYLTRANSFERASE"/>
    <property type="match status" value="1"/>
</dbReference>
<dbReference type="AlphaFoldDB" id="A0A069RLF4"/>
<protein>
    <recommendedName>
        <fullName evidence="3 9">Nicotinate phosphoribosyltransferase</fullName>
        <ecNumber evidence="3 9">6.3.4.21</ecNumber>
    </recommendedName>
</protein>
<organism evidence="13 14">
    <name type="scientific">Peptoclostridium litorale DSM 5388</name>
    <dbReference type="NCBI Taxonomy" id="1121324"/>
    <lineage>
        <taxon>Bacteria</taxon>
        <taxon>Bacillati</taxon>
        <taxon>Bacillota</taxon>
        <taxon>Clostridia</taxon>
        <taxon>Peptostreptococcales</taxon>
        <taxon>Peptoclostridiaceae</taxon>
        <taxon>Peptoclostridium</taxon>
    </lineage>
</organism>
<dbReference type="Pfam" id="PF17767">
    <property type="entry name" value="NAPRTase_N"/>
    <property type="match status" value="1"/>
</dbReference>
<dbReference type="Gene3D" id="3.20.20.70">
    <property type="entry name" value="Aldolase class I"/>
    <property type="match status" value="1"/>
</dbReference>
<dbReference type="EMBL" id="JJMM01000011">
    <property type="protein sequence ID" value="KDR95032.1"/>
    <property type="molecule type" value="Genomic_DNA"/>
</dbReference>
<evidence type="ECO:0000256" key="9">
    <source>
        <dbReference type="RuleBase" id="RU365100"/>
    </source>
</evidence>
<dbReference type="InterPro" id="IPR036068">
    <property type="entry name" value="Nicotinate_pribotase-like_C"/>
</dbReference>
<evidence type="ECO:0000256" key="3">
    <source>
        <dbReference type="ARBA" id="ARBA00013236"/>
    </source>
</evidence>
<feature type="domain" description="Nicotinate phosphoribosyltransferase C-terminal" evidence="12">
    <location>
        <begin position="368"/>
        <end position="477"/>
    </location>
</feature>
<dbReference type="NCBIfam" id="NF009131">
    <property type="entry name" value="PRK12484.1"/>
    <property type="match status" value="1"/>
</dbReference>
<evidence type="ECO:0000259" key="11">
    <source>
        <dbReference type="Pfam" id="PF17767"/>
    </source>
</evidence>
<dbReference type="InterPro" id="IPR041525">
    <property type="entry name" value="N/Namide_PRibTrfase"/>
</dbReference>
<evidence type="ECO:0000313" key="13">
    <source>
        <dbReference type="EMBL" id="KDR95032.1"/>
    </source>
</evidence>
<evidence type="ECO:0000313" key="14">
    <source>
        <dbReference type="Proteomes" id="UP000027946"/>
    </source>
</evidence>
<evidence type="ECO:0000259" key="10">
    <source>
        <dbReference type="Pfam" id="PF04095"/>
    </source>
</evidence>
<dbReference type="InterPro" id="IPR007229">
    <property type="entry name" value="Nic_PRibTrfase-Fam"/>
</dbReference>
<dbReference type="UniPathway" id="UPA00253">
    <property type="reaction ID" value="UER00457"/>
</dbReference>
<evidence type="ECO:0000256" key="2">
    <source>
        <dbReference type="ARBA" id="ARBA00010897"/>
    </source>
</evidence>
<dbReference type="NCBIfam" id="NF006695">
    <property type="entry name" value="PRK09243.1-2"/>
    <property type="match status" value="1"/>
</dbReference>
<evidence type="ECO:0000259" key="12">
    <source>
        <dbReference type="Pfam" id="PF17956"/>
    </source>
</evidence>
<dbReference type="Gene3D" id="3.20.140.10">
    <property type="entry name" value="nicotinate phosphoribosyltransferase"/>
    <property type="match status" value="1"/>
</dbReference>
<dbReference type="RefSeq" id="WP_242943765.1">
    <property type="nucleotide sequence ID" value="NZ_FSRH01000002.1"/>
</dbReference>
<sequence>MSYTKINSMQRNLSMLTDFYELTMANGYFENGFEDKIAYFDMFFRRVPDGGGFAIAAGLEQLIGYLNDLSFSKEDIEFLRSKRQFSEGFLDYLKNFEFKCDVWAVSEGTPIFPNEPVVKVRGPIIQAQFIETMLLLTINHQSLIATKTNRIVRAAGERAVIEFGSRRAHGSDAAIYGARAAFIGGAVATSCTIAEQLFGIPAVGTMAHSWVQLFDDEIESFRSYARAYPENCLLLVDTYNVLKSGVPNAIKVFNEEIVPRGFRPTGIRIDSGDLAYLSKEAKKMLNNAGFEDCRIIISSSLDENIIRDLLIQGAPIDSFGVGERLITSKSDPVFGGVYKLSAVEKDGEVIPRIKVSNNVEKITNPGSKNLFRLYSNGNQNAIADIITLFDESIDSSVPYNLFDPLFPWKKSTVRNFTAVPLLHRIFENGRLVYDSPSVDKIKEYSNEQISRLWPEIKRFENPHRYYVNLSENLWNLKNSLIGKHSST</sequence>
<dbReference type="GO" id="GO:0004516">
    <property type="term" value="F:nicotinate phosphoribosyltransferase activity"/>
    <property type="evidence" value="ECO:0007669"/>
    <property type="project" value="UniProtKB-UniRule"/>
</dbReference>
<dbReference type="Proteomes" id="UP000027946">
    <property type="component" value="Unassembled WGS sequence"/>
</dbReference>
<dbReference type="NCBIfam" id="TIGR01513">
    <property type="entry name" value="NAPRTase_put"/>
    <property type="match status" value="1"/>
</dbReference>
<dbReference type="PANTHER" id="PTHR11098">
    <property type="entry name" value="NICOTINATE PHOSPHORIBOSYLTRANSFERASE"/>
    <property type="match status" value="1"/>
</dbReference>
<dbReference type="InterPro" id="IPR041619">
    <property type="entry name" value="NAPRTase_C"/>
</dbReference>
<evidence type="ECO:0000256" key="1">
    <source>
        <dbReference type="ARBA" id="ARBA00004952"/>
    </source>
</evidence>
<feature type="domain" description="Nicotinate/nicotinamide phosphoribosyltransferase" evidence="10">
    <location>
        <begin position="160"/>
        <end position="351"/>
    </location>
</feature>
<dbReference type="InterPro" id="IPR040727">
    <property type="entry name" value="NAPRTase_N"/>
</dbReference>
<comment type="function">
    <text evidence="9">Catalyzes the first step in the biosynthesis of NAD from nicotinic acid, the ATP-dependent synthesis of beta-nicotinate D-ribonucleotide from nicotinate and 5-phospho-D-ribose 1-phosphate.</text>
</comment>
<dbReference type="SUPFAM" id="SSF51690">
    <property type="entry name" value="Nicotinate/Quinolinate PRTase C-terminal domain-like"/>
    <property type="match status" value="1"/>
</dbReference>
<feature type="domain" description="Nicotinate phosphoribosyltransferase N-terminal" evidence="11">
    <location>
        <begin position="15"/>
        <end position="139"/>
    </location>
</feature>
<dbReference type="SUPFAM" id="SSF54675">
    <property type="entry name" value="Nicotinate/Quinolinate PRTase N-terminal domain-like"/>
    <property type="match status" value="1"/>
</dbReference>
<dbReference type="eggNOG" id="COG1488">
    <property type="taxonomic scope" value="Bacteria"/>
</dbReference>
<keyword evidence="13" id="KW-0328">Glycosyltransferase</keyword>
<dbReference type="Pfam" id="PF17956">
    <property type="entry name" value="NAPRTase_C"/>
    <property type="match status" value="1"/>
</dbReference>
<keyword evidence="14" id="KW-1185">Reference proteome</keyword>
<proteinExistence type="inferred from homology"/>
<evidence type="ECO:0000256" key="5">
    <source>
        <dbReference type="ARBA" id="ARBA00022598"/>
    </source>
</evidence>
<comment type="catalytic activity">
    <reaction evidence="8 9">
        <text>5-phospho-alpha-D-ribose 1-diphosphate + nicotinate + ATP + H2O = nicotinate beta-D-ribonucleotide + ADP + phosphate + diphosphate</text>
        <dbReference type="Rhea" id="RHEA:36163"/>
        <dbReference type="ChEBI" id="CHEBI:15377"/>
        <dbReference type="ChEBI" id="CHEBI:30616"/>
        <dbReference type="ChEBI" id="CHEBI:32544"/>
        <dbReference type="ChEBI" id="CHEBI:33019"/>
        <dbReference type="ChEBI" id="CHEBI:43474"/>
        <dbReference type="ChEBI" id="CHEBI:57502"/>
        <dbReference type="ChEBI" id="CHEBI:58017"/>
        <dbReference type="ChEBI" id="CHEBI:456216"/>
        <dbReference type="EC" id="6.3.4.21"/>
    </reaction>
</comment>
<dbReference type="FunFam" id="3.20.20.70:FF:000076">
    <property type="entry name" value="Nicotinate phosphoribosyltransferase"/>
    <property type="match status" value="1"/>
</dbReference>
<evidence type="ECO:0000256" key="4">
    <source>
        <dbReference type="ARBA" id="ARBA00022553"/>
    </source>
</evidence>
<keyword evidence="6 9" id="KW-0662">Pyridine nucleotide biosynthesis</keyword>
<comment type="pathway">
    <text evidence="1 9">Cofactor biosynthesis; NAD(+) biosynthesis; nicotinate D-ribonucleotide from nicotinate: step 1/1.</text>
</comment>
<dbReference type="GO" id="GO:0005829">
    <property type="term" value="C:cytosol"/>
    <property type="evidence" value="ECO:0007669"/>
    <property type="project" value="TreeGrafter"/>
</dbReference>
<accession>A0A069RLF4</accession>